<feature type="domain" description="Inositol 1,3,4-trisphosphate 5/6-kinase ATP-grasp" evidence="12">
    <location>
        <begin position="122"/>
        <end position="317"/>
    </location>
</feature>
<dbReference type="GO" id="GO:0052726">
    <property type="term" value="F:inositol-1,3,4-trisphosphate 5-kinase activity"/>
    <property type="evidence" value="ECO:0007669"/>
    <property type="project" value="InterPro"/>
</dbReference>
<evidence type="ECO:0000256" key="3">
    <source>
        <dbReference type="ARBA" id="ARBA00022723"/>
    </source>
</evidence>
<feature type="binding site" evidence="9">
    <location>
        <position position="166"/>
    </location>
    <ligand>
        <name>1D-myo-inositol 1,3,4-trisphosphate</name>
        <dbReference type="ChEBI" id="CHEBI:58414"/>
    </ligand>
</feature>
<comment type="function">
    <text evidence="8">Kinase that can phosphorylate various inositol polyphosphate such as Ins(3,4,5,6)P4 or Ins(1,3,4)P3.</text>
</comment>
<dbReference type="InterPro" id="IPR041429">
    <property type="entry name" value="ITPK1_N"/>
</dbReference>
<keyword evidence="7 8" id="KW-0460">Magnesium</keyword>
<keyword evidence="15" id="KW-1185">Reference proteome</keyword>
<reference evidence="16" key="2">
    <citation type="submission" date="2025-04" db="UniProtKB">
        <authorList>
            <consortium name="RefSeq"/>
        </authorList>
    </citation>
    <scope>IDENTIFICATION</scope>
    <source>
        <tissue evidence="16">Whole body</tissue>
    </source>
</reference>
<dbReference type="PANTHER" id="PTHR14217:SF1">
    <property type="entry name" value="INOSITOL-TETRAKISPHOSPHATE 1-KINASE"/>
    <property type="match status" value="1"/>
</dbReference>
<dbReference type="Proteomes" id="UP000694846">
    <property type="component" value="Unplaced"/>
</dbReference>
<evidence type="ECO:0000256" key="5">
    <source>
        <dbReference type="ARBA" id="ARBA00022777"/>
    </source>
</evidence>
<dbReference type="AlphaFoldDB" id="A0A2S2Q6A0"/>
<reference evidence="14" key="1">
    <citation type="submission" date="2018-04" db="EMBL/GenBank/DDBJ databases">
        <title>Transcriptome assembly of Sipha flava.</title>
        <authorList>
            <person name="Scully E.D."/>
            <person name="Geib S.M."/>
            <person name="Palmer N.A."/>
            <person name="Koch K."/>
            <person name="Bradshaw J."/>
            <person name="Heng-Moss T."/>
            <person name="Sarath G."/>
        </authorList>
    </citation>
    <scope>NUCLEOTIDE SEQUENCE</scope>
</reference>
<dbReference type="RefSeq" id="XP_025415630.1">
    <property type="nucleotide sequence ID" value="XM_025559845.1"/>
</dbReference>
<feature type="binding site" evidence="9">
    <location>
        <position position="155"/>
    </location>
    <ligand>
        <name>ATP</name>
        <dbReference type="ChEBI" id="CHEBI:30616"/>
    </ligand>
</feature>
<dbReference type="Pfam" id="PF17927">
    <property type="entry name" value="Ins134_P3_kin_N"/>
    <property type="match status" value="1"/>
</dbReference>
<organism evidence="14">
    <name type="scientific">Sipha flava</name>
    <name type="common">yellow sugarcane aphid</name>
    <dbReference type="NCBI Taxonomy" id="143950"/>
    <lineage>
        <taxon>Eukaryota</taxon>
        <taxon>Metazoa</taxon>
        <taxon>Ecdysozoa</taxon>
        <taxon>Arthropoda</taxon>
        <taxon>Hexapoda</taxon>
        <taxon>Insecta</taxon>
        <taxon>Pterygota</taxon>
        <taxon>Neoptera</taxon>
        <taxon>Paraneoptera</taxon>
        <taxon>Hemiptera</taxon>
        <taxon>Sternorrhyncha</taxon>
        <taxon>Aphidomorpha</taxon>
        <taxon>Aphidoidea</taxon>
        <taxon>Aphididae</taxon>
        <taxon>Sipha</taxon>
    </lineage>
</organism>
<dbReference type="InterPro" id="IPR040464">
    <property type="entry name" value="InsP(3)kin_ATP-grasp"/>
</dbReference>
<comment type="subunit">
    <text evidence="8">Monomer.</text>
</comment>
<dbReference type="EC" id="2.7.1.134" evidence="8"/>
<evidence type="ECO:0000256" key="8">
    <source>
        <dbReference type="PIRNR" id="PIRNR038186"/>
    </source>
</evidence>
<dbReference type="GO" id="GO:0047325">
    <property type="term" value="F:inositol-3,4,5,6-tetrakisphosphate 1-kinase activity"/>
    <property type="evidence" value="ECO:0007669"/>
    <property type="project" value="UniProtKB-EC"/>
</dbReference>
<comment type="catalytic activity">
    <reaction evidence="8">
        <text>1D-myo-inositol 3,4,5,6-tetrakisphosphate + ATP = 1D-myo-inositol 1,3,4,5,6-pentakisphosphate + ADP + H(+)</text>
        <dbReference type="Rhea" id="RHEA:12452"/>
        <dbReference type="ChEBI" id="CHEBI:15378"/>
        <dbReference type="ChEBI" id="CHEBI:30616"/>
        <dbReference type="ChEBI" id="CHEBI:57539"/>
        <dbReference type="ChEBI" id="CHEBI:57733"/>
        <dbReference type="ChEBI" id="CHEBI:456216"/>
        <dbReference type="EC" id="2.7.1.134"/>
    </reaction>
</comment>
<dbReference type="GO" id="GO:0052725">
    <property type="term" value="F:inositol-1,3,4-trisphosphate 6-kinase activity"/>
    <property type="evidence" value="ECO:0007669"/>
    <property type="project" value="InterPro"/>
</dbReference>
<feature type="binding site" evidence="9">
    <location>
        <position position="213"/>
    </location>
    <ligand>
        <name>ATP</name>
        <dbReference type="ChEBI" id="CHEBI:30616"/>
    </ligand>
</feature>
<keyword evidence="5 8" id="KW-0418">Kinase</keyword>
<feature type="binding site" evidence="9">
    <location>
        <position position="21"/>
    </location>
    <ligand>
        <name>1D-myo-inositol 1,3,4-trisphosphate</name>
        <dbReference type="ChEBI" id="CHEBI:58414"/>
    </ligand>
</feature>
<feature type="binding site" evidence="10">
    <location>
        <position position="297"/>
    </location>
    <ligand>
        <name>Mg(2+)</name>
        <dbReference type="ChEBI" id="CHEBI:18420"/>
        <label>2</label>
    </ligand>
</feature>
<evidence type="ECO:0000256" key="10">
    <source>
        <dbReference type="PIRSR" id="PIRSR038186-2"/>
    </source>
</evidence>
<evidence type="ECO:0000256" key="9">
    <source>
        <dbReference type="PIRSR" id="PIRSR038186-1"/>
    </source>
</evidence>
<dbReference type="Gene3D" id="3.30.1490.220">
    <property type="match status" value="1"/>
</dbReference>
<evidence type="ECO:0000313" key="16">
    <source>
        <dbReference type="RefSeq" id="XP_025415630.1"/>
    </source>
</evidence>
<feature type="region of interest" description="Disordered" evidence="11">
    <location>
        <begin position="333"/>
        <end position="357"/>
    </location>
</feature>
<dbReference type="Pfam" id="PF05770">
    <property type="entry name" value="Ins134_P3_kin"/>
    <property type="match status" value="1"/>
</dbReference>
<evidence type="ECO:0000313" key="15">
    <source>
        <dbReference type="Proteomes" id="UP000694846"/>
    </source>
</evidence>
<feature type="binding site" evidence="9">
    <location>
        <begin position="187"/>
        <end position="198"/>
    </location>
    <ligand>
        <name>ATP</name>
        <dbReference type="ChEBI" id="CHEBI:30616"/>
    </ligand>
</feature>
<comment type="cofactor">
    <cofactor evidence="8 10">
        <name>Mg(2+)</name>
        <dbReference type="ChEBI" id="CHEBI:18420"/>
    </cofactor>
    <text evidence="8 10">Binds 2 magnesium ions per subunit.</text>
</comment>
<evidence type="ECO:0000259" key="13">
    <source>
        <dbReference type="Pfam" id="PF17927"/>
    </source>
</evidence>
<feature type="binding site" evidence="9">
    <location>
        <position position="106"/>
    </location>
    <ligand>
        <name>ATP</name>
        <dbReference type="ChEBI" id="CHEBI:30616"/>
    </ligand>
</feature>
<dbReference type="PANTHER" id="PTHR14217">
    <property type="entry name" value="INOSITOL-TETRAKISPHOSPHATE 1-KINASE"/>
    <property type="match status" value="1"/>
</dbReference>
<feature type="binding site" evidence="9">
    <location>
        <position position="297"/>
    </location>
    <ligand>
        <name>1D-myo-inositol 1,3,4-trisphosphate</name>
        <dbReference type="ChEBI" id="CHEBI:58414"/>
    </ligand>
</feature>
<evidence type="ECO:0000256" key="4">
    <source>
        <dbReference type="ARBA" id="ARBA00022741"/>
    </source>
</evidence>
<name>A0A2S2Q6A0_9HEMI</name>
<feature type="binding site" evidence="10">
    <location>
        <position position="295"/>
    </location>
    <ligand>
        <name>Mg(2+)</name>
        <dbReference type="ChEBI" id="CHEBI:18420"/>
        <label>1</label>
    </ligand>
</feature>
<evidence type="ECO:0000313" key="14">
    <source>
        <dbReference type="EMBL" id="MBY73130.1"/>
    </source>
</evidence>
<dbReference type="SUPFAM" id="SSF56059">
    <property type="entry name" value="Glutathione synthetase ATP-binding domain-like"/>
    <property type="match status" value="1"/>
</dbReference>
<evidence type="ECO:0000259" key="12">
    <source>
        <dbReference type="Pfam" id="PF05770"/>
    </source>
</evidence>
<feature type="binding site" evidence="10">
    <location>
        <position position="295"/>
    </location>
    <ligand>
        <name>Mg(2+)</name>
        <dbReference type="ChEBI" id="CHEBI:18420"/>
        <label>2</label>
    </ligand>
</feature>
<accession>A0A2S2Q6A0</accession>
<keyword evidence="4 8" id="KW-0547">Nucleotide-binding</keyword>
<dbReference type="PIRSF" id="PIRSF038186">
    <property type="entry name" value="ITPK"/>
    <property type="match status" value="1"/>
</dbReference>
<feature type="binding site" evidence="9">
    <location>
        <position position="62"/>
    </location>
    <ligand>
        <name>1D-myo-inositol 1,3,4-trisphosphate</name>
        <dbReference type="ChEBI" id="CHEBI:58414"/>
    </ligand>
</feature>
<evidence type="ECO:0000256" key="7">
    <source>
        <dbReference type="ARBA" id="ARBA00022842"/>
    </source>
</evidence>
<dbReference type="GO" id="GO:0032957">
    <property type="term" value="P:inositol trisphosphate metabolic process"/>
    <property type="evidence" value="ECO:0007669"/>
    <property type="project" value="InterPro"/>
</dbReference>
<feature type="binding site" evidence="9">
    <location>
        <position position="301"/>
    </location>
    <ligand>
        <name>1D-myo-inositol 1,3,4-trisphosphate</name>
        <dbReference type="ChEBI" id="CHEBI:58414"/>
    </ligand>
</feature>
<dbReference type="GO" id="GO:0005524">
    <property type="term" value="F:ATP binding"/>
    <property type="evidence" value="ECO:0007669"/>
    <property type="project" value="UniProtKB-KW"/>
</dbReference>
<dbReference type="EMBL" id="GGMS01003927">
    <property type="protein sequence ID" value="MBY73130.1"/>
    <property type="molecule type" value="Transcribed_RNA"/>
</dbReference>
<proteinExistence type="inferred from homology"/>
<feature type="region of interest" description="Disordered" evidence="11">
    <location>
        <begin position="230"/>
        <end position="250"/>
    </location>
</feature>
<feature type="binding site" evidence="9">
    <location>
        <position position="198"/>
    </location>
    <ligand>
        <name>1D-myo-inositol 1,3,4-trisphosphate</name>
        <dbReference type="ChEBI" id="CHEBI:58414"/>
    </ligand>
</feature>
<dbReference type="GO" id="GO:0000287">
    <property type="term" value="F:magnesium ion binding"/>
    <property type="evidence" value="ECO:0007669"/>
    <property type="project" value="InterPro"/>
</dbReference>
<sequence>MTDSDNHSSSMVIGYWMSDRKSQKLNWIEFGKVCRQHGYELVKLDLDKPLEDQGPFAVILHKLTEIIARNDKQAIQIIDRIEQYIKDHPKVIIIDPLDSVRTLLDRYKTYNVVLNTSLNNIDVFTPTFVEILSTDVKENIKKLKNAGVTFPFICKPFVAQGTTYCHQMSVIFNERGVADCKPPCVAQSFINHNAILYKLYVVGDHYQMVERPSLKNFYSSNEDRDTITFDSHSVSKSDSSSELSVLDPSESAKRSSVDPIKLHSIVKTLGSYLNMSLYGVDIVVENDSNRHAIIDINAYPGYDGFPDFFGKLIDCVVSRRAQSLCSKAYFEDSGFDTSDSSDDKKSRAKLNSINQYN</sequence>
<gene>
    <name evidence="14" type="primary">ITPK1</name>
    <name evidence="16" type="synonym">LOC112687246</name>
    <name evidence="14" type="ORF">g.135389</name>
</gene>
<evidence type="ECO:0000256" key="11">
    <source>
        <dbReference type="SAM" id="MobiDB-lite"/>
    </source>
</evidence>
<evidence type="ECO:0000256" key="1">
    <source>
        <dbReference type="ARBA" id="ARBA00009601"/>
    </source>
</evidence>
<evidence type="ECO:0000256" key="6">
    <source>
        <dbReference type="ARBA" id="ARBA00022840"/>
    </source>
</evidence>
<dbReference type="FunFam" id="3.30.470.20:FF:000047">
    <property type="entry name" value="Inositol-tetrakisphosphate 1-kinase 4"/>
    <property type="match status" value="1"/>
</dbReference>
<feature type="binding site" evidence="10">
    <location>
        <position position="281"/>
    </location>
    <ligand>
        <name>Mg(2+)</name>
        <dbReference type="ChEBI" id="CHEBI:18420"/>
        <label>1</label>
    </ligand>
</feature>
<dbReference type="GO" id="GO:0005737">
    <property type="term" value="C:cytoplasm"/>
    <property type="evidence" value="ECO:0007669"/>
    <property type="project" value="TreeGrafter"/>
</dbReference>
<dbReference type="Gene3D" id="3.40.50.11370">
    <property type="match status" value="1"/>
</dbReference>
<keyword evidence="3 8" id="KW-0479">Metal-binding</keyword>
<evidence type="ECO:0000256" key="2">
    <source>
        <dbReference type="ARBA" id="ARBA00022679"/>
    </source>
</evidence>
<feature type="domain" description="Inositol-tetrakisphosphate 1-kinase N-terminal" evidence="13">
    <location>
        <begin position="12"/>
        <end position="99"/>
    </location>
</feature>
<protein>
    <recommendedName>
        <fullName evidence="8">Inositol-tetrakisphosphate 1-kinase</fullName>
        <ecNumber evidence="8">2.7.1.134</ecNumber>
    </recommendedName>
</protein>
<feature type="compositionally biased region" description="Low complexity" evidence="11">
    <location>
        <begin position="231"/>
        <end position="249"/>
    </location>
</feature>
<comment type="similarity">
    <text evidence="1 8">Belongs to the ITPK1 family.</text>
</comment>
<dbReference type="OrthoDB" id="25308at2759"/>
<keyword evidence="6 8" id="KW-0067">ATP-binding</keyword>
<dbReference type="InterPro" id="IPR008656">
    <property type="entry name" value="Inositol_tetrakis-P_1-kinase"/>
</dbReference>
<keyword evidence="2 8" id="KW-0808">Transferase</keyword>